<keyword evidence="3" id="KW-1185">Reference proteome</keyword>
<dbReference type="AlphaFoldDB" id="A0AAD5MM60"/>
<sequence length="54" mass="5774">MSLKAGGKKVQAGNLTMPSCPKNLNSSSQIVWSGFAFCGLYSCFLALFTGRAFH</sequence>
<keyword evidence="1" id="KW-0812">Transmembrane</keyword>
<keyword evidence="1" id="KW-0472">Membrane</keyword>
<evidence type="ECO:0000256" key="1">
    <source>
        <dbReference type="SAM" id="Phobius"/>
    </source>
</evidence>
<evidence type="ECO:0000313" key="2">
    <source>
        <dbReference type="EMBL" id="KAJ1351831.1"/>
    </source>
</evidence>
<evidence type="ECO:0000313" key="3">
    <source>
        <dbReference type="Proteomes" id="UP001196413"/>
    </source>
</evidence>
<comment type="caution">
    <text evidence="2">The sequence shown here is derived from an EMBL/GenBank/DDBJ whole genome shotgun (WGS) entry which is preliminary data.</text>
</comment>
<proteinExistence type="predicted"/>
<name>A0AAD5MM60_PARTN</name>
<dbReference type="EMBL" id="JAHQIW010001239">
    <property type="protein sequence ID" value="KAJ1351831.1"/>
    <property type="molecule type" value="Genomic_DNA"/>
</dbReference>
<feature type="transmembrane region" description="Helical" evidence="1">
    <location>
        <begin position="30"/>
        <end position="48"/>
    </location>
</feature>
<organism evidence="2 3">
    <name type="scientific">Parelaphostrongylus tenuis</name>
    <name type="common">Meningeal worm</name>
    <dbReference type="NCBI Taxonomy" id="148309"/>
    <lineage>
        <taxon>Eukaryota</taxon>
        <taxon>Metazoa</taxon>
        <taxon>Ecdysozoa</taxon>
        <taxon>Nematoda</taxon>
        <taxon>Chromadorea</taxon>
        <taxon>Rhabditida</taxon>
        <taxon>Rhabditina</taxon>
        <taxon>Rhabditomorpha</taxon>
        <taxon>Strongyloidea</taxon>
        <taxon>Metastrongylidae</taxon>
        <taxon>Parelaphostrongylus</taxon>
    </lineage>
</organism>
<dbReference type="Proteomes" id="UP001196413">
    <property type="component" value="Unassembled WGS sequence"/>
</dbReference>
<keyword evidence="1" id="KW-1133">Transmembrane helix</keyword>
<protein>
    <submittedName>
        <fullName evidence="2">Uncharacterized protein</fullName>
    </submittedName>
</protein>
<gene>
    <name evidence="2" type="ORF">KIN20_007982</name>
</gene>
<reference evidence="2" key="1">
    <citation type="submission" date="2021-06" db="EMBL/GenBank/DDBJ databases">
        <title>Parelaphostrongylus tenuis whole genome reference sequence.</title>
        <authorList>
            <person name="Garwood T.J."/>
            <person name="Larsen P.A."/>
            <person name="Fountain-Jones N.M."/>
            <person name="Garbe J.R."/>
            <person name="Macchietto M.G."/>
            <person name="Kania S.A."/>
            <person name="Gerhold R.W."/>
            <person name="Richards J.E."/>
            <person name="Wolf T.M."/>
        </authorList>
    </citation>
    <scope>NUCLEOTIDE SEQUENCE</scope>
    <source>
        <strain evidence="2">MNPRO001-30</strain>
        <tissue evidence="2">Meninges</tissue>
    </source>
</reference>
<accession>A0AAD5MM60</accession>